<evidence type="ECO:0000313" key="1">
    <source>
        <dbReference type="EMBL" id="KAL0579856.1"/>
    </source>
</evidence>
<comment type="caution">
    <text evidence="1">The sequence shown here is derived from an EMBL/GenBank/DDBJ whole genome shotgun (WGS) entry which is preliminary data.</text>
</comment>
<sequence>MNPGSLTAVLKALRQRPILIPHIITLQVVLEVPSPFVMFLPTIRQSQAVSFADIIPSEYRGELEALISMVTRTIRTLVLVDGIFTQILRAPMELRAFTSLTELAAPLHFLWTPQSPFMRRASNTPDHALVDSVWPNISTVWAWITELPNTMEDDMKLDLRHLRTLHRLALVFHLLDNQSVLLYLRRLKVVPTITCVSVEIAQLSPMFPVRDIVRRSYFFDPRVVFIWQGQPDPVQVRAIVEHAGGRAPAIYDLILAVPVRQRLGWPIVIQKVKERRAFGEANAWVYPADLPTLVQLDAGPFCTVPFHPPEHWLVLWSQIIG</sequence>
<proteinExistence type="predicted"/>
<keyword evidence="2" id="KW-1185">Reference proteome</keyword>
<gene>
    <name evidence="1" type="ORF">V5O48_002165</name>
</gene>
<organism evidence="1 2">
    <name type="scientific">Marasmius crinis-equi</name>
    <dbReference type="NCBI Taxonomy" id="585013"/>
    <lineage>
        <taxon>Eukaryota</taxon>
        <taxon>Fungi</taxon>
        <taxon>Dikarya</taxon>
        <taxon>Basidiomycota</taxon>
        <taxon>Agaricomycotina</taxon>
        <taxon>Agaricomycetes</taxon>
        <taxon>Agaricomycetidae</taxon>
        <taxon>Agaricales</taxon>
        <taxon>Marasmiineae</taxon>
        <taxon>Marasmiaceae</taxon>
        <taxon>Marasmius</taxon>
    </lineage>
</organism>
<reference evidence="1 2" key="1">
    <citation type="submission" date="2024-02" db="EMBL/GenBank/DDBJ databases">
        <title>A draft genome for the cacao thread blight pathogen Marasmius crinis-equi.</title>
        <authorList>
            <person name="Cohen S.P."/>
            <person name="Baruah I.K."/>
            <person name="Amoako-Attah I."/>
            <person name="Bukari Y."/>
            <person name="Meinhardt L.W."/>
            <person name="Bailey B.A."/>
        </authorList>
    </citation>
    <scope>NUCLEOTIDE SEQUENCE [LARGE SCALE GENOMIC DNA]</scope>
    <source>
        <strain evidence="1 2">GH-76</strain>
    </source>
</reference>
<protein>
    <submittedName>
        <fullName evidence="1">Uncharacterized protein</fullName>
    </submittedName>
</protein>
<dbReference type="Proteomes" id="UP001465976">
    <property type="component" value="Unassembled WGS sequence"/>
</dbReference>
<evidence type="ECO:0000313" key="2">
    <source>
        <dbReference type="Proteomes" id="UP001465976"/>
    </source>
</evidence>
<dbReference type="EMBL" id="JBAHYK010000046">
    <property type="protein sequence ID" value="KAL0579856.1"/>
    <property type="molecule type" value="Genomic_DNA"/>
</dbReference>
<accession>A0ABR3FWE1</accession>
<name>A0ABR3FWE1_9AGAR</name>